<dbReference type="EMBL" id="SRLO01001456">
    <property type="protein sequence ID" value="TNN37698.1"/>
    <property type="molecule type" value="Genomic_DNA"/>
</dbReference>
<reference evidence="2 3" key="1">
    <citation type="submission" date="2019-03" db="EMBL/GenBank/DDBJ databases">
        <title>First draft genome of Liparis tanakae, snailfish: a comprehensive survey of snailfish specific genes.</title>
        <authorList>
            <person name="Kim W."/>
            <person name="Song I."/>
            <person name="Jeong J.-H."/>
            <person name="Kim D."/>
            <person name="Kim S."/>
            <person name="Ryu S."/>
            <person name="Song J.Y."/>
            <person name="Lee S.K."/>
        </authorList>
    </citation>
    <scope>NUCLEOTIDE SEQUENCE [LARGE SCALE GENOMIC DNA]</scope>
    <source>
        <tissue evidence="2">Muscle</tissue>
    </source>
</reference>
<evidence type="ECO:0000313" key="2">
    <source>
        <dbReference type="EMBL" id="TNN37698.1"/>
    </source>
</evidence>
<evidence type="ECO:0000256" key="1">
    <source>
        <dbReference type="SAM" id="MobiDB-lite"/>
    </source>
</evidence>
<dbReference type="Proteomes" id="UP000314294">
    <property type="component" value="Unassembled WGS sequence"/>
</dbReference>
<feature type="region of interest" description="Disordered" evidence="1">
    <location>
        <begin position="1"/>
        <end position="166"/>
    </location>
</feature>
<keyword evidence="3" id="KW-1185">Reference proteome</keyword>
<evidence type="ECO:0000313" key="3">
    <source>
        <dbReference type="Proteomes" id="UP000314294"/>
    </source>
</evidence>
<gene>
    <name evidence="2" type="ORF">EYF80_052148</name>
</gene>
<feature type="compositionally biased region" description="Basic and acidic residues" evidence="1">
    <location>
        <begin position="109"/>
        <end position="119"/>
    </location>
</feature>
<protein>
    <submittedName>
        <fullName evidence="2">Uncharacterized protein</fullName>
    </submittedName>
</protein>
<comment type="caution">
    <text evidence="2">The sequence shown here is derived from an EMBL/GenBank/DDBJ whole genome shotgun (WGS) entry which is preliminary data.</text>
</comment>
<feature type="compositionally biased region" description="Basic residues" evidence="1">
    <location>
        <begin position="19"/>
        <end position="29"/>
    </location>
</feature>
<proteinExistence type="predicted"/>
<accession>A0A4Z2F943</accession>
<organism evidence="2 3">
    <name type="scientific">Liparis tanakae</name>
    <name type="common">Tanaka's snailfish</name>
    <dbReference type="NCBI Taxonomy" id="230148"/>
    <lineage>
        <taxon>Eukaryota</taxon>
        <taxon>Metazoa</taxon>
        <taxon>Chordata</taxon>
        <taxon>Craniata</taxon>
        <taxon>Vertebrata</taxon>
        <taxon>Euteleostomi</taxon>
        <taxon>Actinopterygii</taxon>
        <taxon>Neopterygii</taxon>
        <taxon>Teleostei</taxon>
        <taxon>Neoteleostei</taxon>
        <taxon>Acanthomorphata</taxon>
        <taxon>Eupercaria</taxon>
        <taxon>Perciformes</taxon>
        <taxon>Cottioidei</taxon>
        <taxon>Cottales</taxon>
        <taxon>Liparidae</taxon>
        <taxon>Liparis</taxon>
    </lineage>
</organism>
<sequence length="166" mass="17671">MQQPQPGSRTLSAQSRGSGLHRSRARTSHGSHLTTGPTAPDLRANDARRRVTQREAKRESIAPSDGGDVSLGGGSLIHSHPRAAACGRPMKRLDSVTPSGGAAARGTRHVGERRAEDARRHRTSKRPQNQNQRRGRVGADLPPGAGRPPADGSTAERQQECQTCVS</sequence>
<name>A0A4Z2F943_9TELE</name>
<feature type="compositionally biased region" description="Basic and acidic residues" evidence="1">
    <location>
        <begin position="43"/>
        <end position="60"/>
    </location>
</feature>
<feature type="compositionally biased region" description="Polar residues" evidence="1">
    <location>
        <begin position="1"/>
        <end position="17"/>
    </location>
</feature>
<dbReference type="AlphaFoldDB" id="A0A4Z2F943"/>